<dbReference type="PIRSF" id="PIRSF038881">
    <property type="entry name" value="RNAbp_HP1423"/>
    <property type="match status" value="1"/>
</dbReference>
<keyword evidence="4" id="KW-0648">Protein biosynthesis</keyword>
<dbReference type="Proteomes" id="UP000242616">
    <property type="component" value="Unassembled WGS sequence"/>
</dbReference>
<proteinExistence type="predicted"/>
<dbReference type="Gene3D" id="3.10.290.10">
    <property type="entry name" value="RNA-binding S4 domain"/>
    <property type="match status" value="1"/>
</dbReference>
<gene>
    <name evidence="7" type="ORF">XJ44_07590</name>
</gene>
<evidence type="ECO:0000256" key="4">
    <source>
        <dbReference type="ARBA" id="ARBA00022917"/>
    </source>
</evidence>
<dbReference type="RefSeq" id="WP_077198608.1">
    <property type="nucleotide sequence ID" value="NZ_LBFC01000022.1"/>
</dbReference>
<dbReference type="EMBL" id="LBFC01000022">
    <property type="protein sequence ID" value="ONN26725.1"/>
    <property type="molecule type" value="Genomic_DNA"/>
</dbReference>
<sequence length="79" mass="9399">MRLDKFLKETRIIKRRTIAQQLAKNGKIIRNNIALKPASEIRSGDELELFLRSRFLKIKVLSEKEYEVIEEKKIWGDEI</sequence>
<evidence type="ECO:0000256" key="2">
    <source>
        <dbReference type="ARBA" id="ARBA00022730"/>
    </source>
</evidence>
<evidence type="ECO:0000313" key="7">
    <source>
        <dbReference type="EMBL" id="ONN26725.1"/>
    </source>
</evidence>
<evidence type="ECO:0000259" key="6">
    <source>
        <dbReference type="SMART" id="SM00363"/>
    </source>
</evidence>
<keyword evidence="7" id="KW-0030">Aminoacyl-tRNA synthetase</keyword>
<evidence type="ECO:0000313" key="8">
    <source>
        <dbReference type="Proteomes" id="UP000242616"/>
    </source>
</evidence>
<dbReference type="PROSITE" id="PS50889">
    <property type="entry name" value="S4"/>
    <property type="match status" value="1"/>
</dbReference>
<accession>A0ABX3IH10</accession>
<keyword evidence="7" id="KW-0436">Ligase</keyword>
<dbReference type="InterPro" id="IPR002942">
    <property type="entry name" value="S4_RNA-bd"/>
</dbReference>
<name>A0ABX3IH10_9BACT</name>
<keyword evidence="1" id="KW-0820">tRNA-binding</keyword>
<dbReference type="Pfam" id="PF01479">
    <property type="entry name" value="S4"/>
    <property type="match status" value="1"/>
</dbReference>
<reference evidence="7 8" key="1">
    <citation type="submission" date="2015-06" db="EMBL/GenBank/DDBJ databases">
        <title>Genome sequencing of Thermotogales isolates from hydrothermal vents.</title>
        <authorList>
            <person name="Haverkamp T.H."/>
            <person name="Kublanov I.V."/>
            <person name="Nesbo C.L."/>
        </authorList>
    </citation>
    <scope>NUCLEOTIDE SEQUENCE [LARGE SCALE GENOMIC DNA]</scope>
    <source>
        <strain evidence="8">ik275mar</strain>
    </source>
</reference>
<dbReference type="SUPFAM" id="SSF55174">
    <property type="entry name" value="Alpha-L RNA-binding motif"/>
    <property type="match status" value="1"/>
</dbReference>
<dbReference type="InterPro" id="IPR025490">
    <property type="entry name" value="RqcP"/>
</dbReference>
<dbReference type="GO" id="GO:0004812">
    <property type="term" value="F:aminoacyl-tRNA ligase activity"/>
    <property type="evidence" value="ECO:0007669"/>
    <property type="project" value="UniProtKB-KW"/>
</dbReference>
<feature type="domain" description="RNA-binding S4" evidence="6">
    <location>
        <begin position="1"/>
        <end position="62"/>
    </location>
</feature>
<protein>
    <submittedName>
        <fullName evidence="7">tRNA synthetase RNA-binding protein</fullName>
    </submittedName>
</protein>
<dbReference type="CDD" id="cd00165">
    <property type="entry name" value="S4"/>
    <property type="match status" value="1"/>
</dbReference>
<evidence type="ECO:0000256" key="5">
    <source>
        <dbReference type="PROSITE-ProRule" id="PRU00182"/>
    </source>
</evidence>
<evidence type="ECO:0000256" key="1">
    <source>
        <dbReference type="ARBA" id="ARBA00022555"/>
    </source>
</evidence>
<comment type="caution">
    <text evidence="7">The sequence shown here is derived from an EMBL/GenBank/DDBJ whole genome shotgun (WGS) entry which is preliminary data.</text>
</comment>
<keyword evidence="8" id="KW-1185">Reference proteome</keyword>
<keyword evidence="2" id="KW-0699">rRNA-binding</keyword>
<dbReference type="InterPro" id="IPR036986">
    <property type="entry name" value="S4_RNA-bd_sf"/>
</dbReference>
<dbReference type="SMART" id="SM00363">
    <property type="entry name" value="S4"/>
    <property type="match status" value="1"/>
</dbReference>
<evidence type="ECO:0000256" key="3">
    <source>
        <dbReference type="ARBA" id="ARBA00022884"/>
    </source>
</evidence>
<organism evidence="7 8">
    <name type="scientific">Thermosipho affectus</name>
    <dbReference type="NCBI Taxonomy" id="660294"/>
    <lineage>
        <taxon>Bacteria</taxon>
        <taxon>Thermotogati</taxon>
        <taxon>Thermotogota</taxon>
        <taxon>Thermotogae</taxon>
        <taxon>Thermotogales</taxon>
        <taxon>Fervidobacteriaceae</taxon>
        <taxon>Thermosipho</taxon>
    </lineage>
</organism>
<keyword evidence="3 5" id="KW-0694">RNA-binding</keyword>